<dbReference type="PATRIC" id="fig|1231190.3.peg.1588"/>
<dbReference type="InterPro" id="IPR051013">
    <property type="entry name" value="MBL_superfamily_lactonases"/>
</dbReference>
<dbReference type="SUPFAM" id="SSF56281">
    <property type="entry name" value="Metallo-hydrolase/oxidoreductase"/>
    <property type="match status" value="1"/>
</dbReference>
<dbReference type="RefSeq" id="WP_009756332.1">
    <property type="nucleotide sequence ID" value="NZ_AMSI01000004.1"/>
</dbReference>
<comment type="similarity">
    <text evidence="1">Belongs to the metallo-beta-lactamase superfamily.</text>
</comment>
<evidence type="ECO:0000256" key="3">
    <source>
        <dbReference type="ARBA" id="ARBA00022801"/>
    </source>
</evidence>
<organism evidence="6 7">
    <name type="scientific">Nitratireductor indicus C115</name>
    <dbReference type="NCBI Taxonomy" id="1231190"/>
    <lineage>
        <taxon>Bacteria</taxon>
        <taxon>Pseudomonadati</taxon>
        <taxon>Pseudomonadota</taxon>
        <taxon>Alphaproteobacteria</taxon>
        <taxon>Hyphomicrobiales</taxon>
        <taxon>Phyllobacteriaceae</taxon>
        <taxon>Nitratireductor</taxon>
    </lineage>
</organism>
<reference evidence="6 7" key="1">
    <citation type="journal article" date="2012" name="J. Bacteriol.">
        <title>Genome Sequence of Nitratireductor indicus Type Strain C115.</title>
        <authorList>
            <person name="Lai Q."/>
            <person name="Li G."/>
            <person name="Yu Z."/>
            <person name="Shao Z."/>
        </authorList>
    </citation>
    <scope>NUCLEOTIDE SEQUENCE [LARGE SCALE GENOMIC DNA]</scope>
    <source>
        <strain evidence="6 7">C115</strain>
    </source>
</reference>
<dbReference type="STRING" id="721133.SAMN05216176_105212"/>
<dbReference type="GO" id="GO:0016787">
    <property type="term" value="F:hydrolase activity"/>
    <property type="evidence" value="ECO:0007669"/>
    <property type="project" value="UniProtKB-KW"/>
</dbReference>
<dbReference type="OrthoDB" id="9773738at2"/>
<keyword evidence="7" id="KW-1185">Reference proteome</keyword>
<dbReference type="CDD" id="cd16277">
    <property type="entry name" value="metallo-hydrolase-like_MBL-fold"/>
    <property type="match status" value="1"/>
</dbReference>
<dbReference type="AlphaFoldDB" id="K2N6S5"/>
<dbReference type="Gene3D" id="3.60.15.10">
    <property type="entry name" value="Ribonuclease Z/Hydroxyacylglutathione hydrolase-like"/>
    <property type="match status" value="1"/>
</dbReference>
<evidence type="ECO:0000256" key="1">
    <source>
        <dbReference type="ARBA" id="ARBA00007749"/>
    </source>
</evidence>
<keyword evidence="2" id="KW-0479">Metal-binding</keyword>
<dbReference type="GO" id="GO:0046872">
    <property type="term" value="F:metal ion binding"/>
    <property type="evidence" value="ECO:0007669"/>
    <property type="project" value="UniProtKB-KW"/>
</dbReference>
<proteinExistence type="inferred from homology"/>
<evidence type="ECO:0000259" key="5">
    <source>
        <dbReference type="SMART" id="SM00849"/>
    </source>
</evidence>
<dbReference type="SMART" id="SM00849">
    <property type="entry name" value="Lactamase_B"/>
    <property type="match status" value="1"/>
</dbReference>
<keyword evidence="4" id="KW-0862">Zinc</keyword>
<feature type="domain" description="Metallo-beta-lactamase" evidence="5">
    <location>
        <begin position="59"/>
        <end position="272"/>
    </location>
</feature>
<dbReference type="EMBL" id="AMSI01000004">
    <property type="protein sequence ID" value="EKF43178.1"/>
    <property type="molecule type" value="Genomic_DNA"/>
</dbReference>
<protein>
    <recommendedName>
        <fullName evidence="5">Metallo-beta-lactamase domain-containing protein</fullName>
    </recommendedName>
</protein>
<dbReference type="PANTHER" id="PTHR42978">
    <property type="entry name" value="QUORUM-QUENCHING LACTONASE YTNP-RELATED-RELATED"/>
    <property type="match status" value="1"/>
</dbReference>
<name>K2N6S5_9HYPH</name>
<evidence type="ECO:0000313" key="7">
    <source>
        <dbReference type="Proteomes" id="UP000007374"/>
    </source>
</evidence>
<evidence type="ECO:0000256" key="2">
    <source>
        <dbReference type="ARBA" id="ARBA00022723"/>
    </source>
</evidence>
<accession>K2N6S5</accession>
<gene>
    <name evidence="6" type="ORF">NA8A_07574</name>
</gene>
<dbReference type="eggNOG" id="COG0491">
    <property type="taxonomic scope" value="Bacteria"/>
</dbReference>
<sequence length="304" mass="33529">MILSRTIGDARITSVIEYAAPTHDPAFLFPDLPQHELDALADALTPHHYVPAMNRLIISIRLWVLQIDDKVIVVDTGVGNAKPRAAARMDRLNNRVPEWLEAAGAGFDRVTHVLQTHLHMDHTGWNTVPGKDGNWLPAFPNARYLMPARDFAHYENALRQGPDAVMDSSWTDSVLPIADAGLLDLVTETTGPAAGCLDVVPLPGHTPGMVGYRLETGGEEILFCGDVFHSPLQILRPEINTAYCALPDIARQTRARVLDEAAERGTLLCPMHFGAPHCGYIRREGQSYRFEGSEWPALTLPPIR</sequence>
<dbReference type="Proteomes" id="UP000007374">
    <property type="component" value="Unassembled WGS sequence"/>
</dbReference>
<evidence type="ECO:0000313" key="6">
    <source>
        <dbReference type="EMBL" id="EKF43178.1"/>
    </source>
</evidence>
<evidence type="ECO:0000256" key="4">
    <source>
        <dbReference type="ARBA" id="ARBA00022833"/>
    </source>
</evidence>
<keyword evidence="3" id="KW-0378">Hydrolase</keyword>
<dbReference type="InterPro" id="IPR036866">
    <property type="entry name" value="RibonucZ/Hydroxyglut_hydro"/>
</dbReference>
<dbReference type="PANTHER" id="PTHR42978:SF6">
    <property type="entry name" value="QUORUM-QUENCHING LACTONASE YTNP-RELATED"/>
    <property type="match status" value="1"/>
</dbReference>
<dbReference type="InterPro" id="IPR001279">
    <property type="entry name" value="Metallo-B-lactamas"/>
</dbReference>
<comment type="caution">
    <text evidence="6">The sequence shown here is derived from an EMBL/GenBank/DDBJ whole genome shotgun (WGS) entry which is preliminary data.</text>
</comment>
<dbReference type="Pfam" id="PF00753">
    <property type="entry name" value="Lactamase_B"/>
    <property type="match status" value="1"/>
</dbReference>